<dbReference type="Proteomes" id="UP000198970">
    <property type="component" value="Chromosome I"/>
</dbReference>
<reference evidence="2 3" key="1">
    <citation type="submission" date="2016-10" db="EMBL/GenBank/DDBJ databases">
        <authorList>
            <person name="Varghese N."/>
            <person name="Submissions S."/>
        </authorList>
    </citation>
    <scope>NUCLEOTIDE SEQUENCE [LARGE SCALE GENOMIC DNA]</scope>
    <source>
        <strain evidence="2 3">ATCC 19403</strain>
    </source>
</reference>
<accession>A0ABY1C9B6</accession>
<evidence type="ECO:0000259" key="1">
    <source>
        <dbReference type="PROSITE" id="PS51186"/>
    </source>
</evidence>
<protein>
    <submittedName>
        <fullName evidence="2">Acetyltransferase (GNAT) family protein</fullName>
    </submittedName>
</protein>
<dbReference type="InterPro" id="IPR016181">
    <property type="entry name" value="Acyl_CoA_acyltransferase"/>
</dbReference>
<sequence length="170" mass="19437">MDWMKSIMGLRYIRAEKKDVDLLIKIYNAAFYADYVKYGECPAYGKTREEMEASIEKFQKLIIYSVNNPIGAISIADRGDGEYYLGCLCIIPEYQGKGIGTHAFHYILDIYCDWKKITLVTPADKEENIKFYTEKCGFIVSGTEMDGNVSVAHFLLKIFEALQRNANLIP</sequence>
<feature type="domain" description="N-acetyltransferase" evidence="1">
    <location>
        <begin position="8"/>
        <end position="161"/>
    </location>
</feature>
<evidence type="ECO:0000313" key="2">
    <source>
        <dbReference type="EMBL" id="SET82880.1"/>
    </source>
</evidence>
<name>A0ABY1C9B6_9FIRM</name>
<dbReference type="Gene3D" id="3.40.630.30">
    <property type="match status" value="1"/>
</dbReference>
<gene>
    <name evidence="2" type="ORF">SAMN02745906_2242</name>
</gene>
<dbReference type="CDD" id="cd04301">
    <property type="entry name" value="NAT_SF"/>
    <property type="match status" value="1"/>
</dbReference>
<dbReference type="PROSITE" id="PS51186">
    <property type="entry name" value="GNAT"/>
    <property type="match status" value="1"/>
</dbReference>
<proteinExistence type="predicted"/>
<organism evidence="2 3">
    <name type="scientific">Lacrimispora sphenoides JCM 1415</name>
    <dbReference type="NCBI Taxonomy" id="1297793"/>
    <lineage>
        <taxon>Bacteria</taxon>
        <taxon>Bacillati</taxon>
        <taxon>Bacillota</taxon>
        <taxon>Clostridia</taxon>
        <taxon>Lachnospirales</taxon>
        <taxon>Lachnospiraceae</taxon>
        <taxon>Lacrimispora</taxon>
    </lineage>
</organism>
<keyword evidence="3" id="KW-1185">Reference proteome</keyword>
<dbReference type="Pfam" id="PF00583">
    <property type="entry name" value="Acetyltransf_1"/>
    <property type="match status" value="1"/>
</dbReference>
<evidence type="ECO:0000313" key="3">
    <source>
        <dbReference type="Proteomes" id="UP000198970"/>
    </source>
</evidence>
<dbReference type="InterPro" id="IPR000182">
    <property type="entry name" value="GNAT_dom"/>
</dbReference>
<dbReference type="SUPFAM" id="SSF55729">
    <property type="entry name" value="Acyl-CoA N-acyltransferases (Nat)"/>
    <property type="match status" value="1"/>
</dbReference>
<dbReference type="EMBL" id="LT630003">
    <property type="protein sequence ID" value="SET82880.1"/>
    <property type="molecule type" value="Genomic_DNA"/>
</dbReference>